<reference evidence="4" key="1">
    <citation type="submission" date="2019-07" db="EMBL/GenBank/DDBJ databases">
        <title>Arthrobacter KR32 sp. nov., isolated from mountain cheese made of cows milk.</title>
        <authorList>
            <person name="Flegler A."/>
        </authorList>
    </citation>
    <scope>NUCLEOTIDE SEQUENCE [LARGE SCALE GENOMIC DNA]</scope>
    <source>
        <strain evidence="4">KR32</strain>
    </source>
</reference>
<sequence>MTVFHPDLALGRWIPPFSFGPRLAALANRPRPRRREAPEDLTIDDVVVPGPAGAAGVPLRIIRPRSVRGAAPALLWLHGGGMILGGNSQDDATNIAFARTLGITVLSVGYRLSPNHPAPAALEDAFAALTWSAAHAEELGIDPDRIAVGGQSAGGGLAAGLVLMAHDRGAVRPAFQLLVYPMIDDRTVTRTDLDTRNVRVWTPGSNRFGWSAYLGEPPGGDDVSAYKAPARRQDLRGLPPAWIGVGTLDLFLDEDTTYAERLQAAGVPCDLLLVEGAFHGFDTLFARKPVSRDFWRAQAEALRGALFAGSDAGGELRGKQD</sequence>
<evidence type="ECO:0000313" key="4">
    <source>
        <dbReference type="Proteomes" id="UP000326464"/>
    </source>
</evidence>
<dbReference type="PANTHER" id="PTHR48081:SF8">
    <property type="entry name" value="ALPHA_BETA HYDROLASE FOLD-3 DOMAIN-CONTAINING PROTEIN-RELATED"/>
    <property type="match status" value="1"/>
</dbReference>
<evidence type="ECO:0000259" key="2">
    <source>
        <dbReference type="Pfam" id="PF07859"/>
    </source>
</evidence>
<dbReference type="Proteomes" id="UP000326464">
    <property type="component" value="Unassembled WGS sequence"/>
</dbReference>
<dbReference type="AlphaFoldDB" id="A0A7X1NPD2"/>
<gene>
    <name evidence="3" type="ORF">FNH21_07085</name>
</gene>
<feature type="domain" description="Alpha/beta hydrolase fold-3" evidence="2">
    <location>
        <begin position="74"/>
        <end position="281"/>
    </location>
</feature>
<keyword evidence="1 3" id="KW-0378">Hydrolase</keyword>
<protein>
    <submittedName>
        <fullName evidence="3">Alpha/beta hydrolase</fullName>
    </submittedName>
</protein>
<dbReference type="EMBL" id="VJXX01000001">
    <property type="protein sequence ID" value="MPY10488.1"/>
    <property type="molecule type" value="Genomic_DNA"/>
</dbReference>
<evidence type="ECO:0000313" key="3">
    <source>
        <dbReference type="EMBL" id="MPY10488.1"/>
    </source>
</evidence>
<dbReference type="Gene3D" id="3.40.50.1820">
    <property type="entry name" value="alpha/beta hydrolase"/>
    <property type="match status" value="1"/>
</dbReference>
<proteinExistence type="predicted"/>
<name>A0A7X1NPD2_9MICC</name>
<keyword evidence="4" id="KW-1185">Reference proteome</keyword>
<dbReference type="GO" id="GO:0016787">
    <property type="term" value="F:hydrolase activity"/>
    <property type="evidence" value="ECO:0007669"/>
    <property type="project" value="UniProtKB-KW"/>
</dbReference>
<dbReference type="InterPro" id="IPR029058">
    <property type="entry name" value="AB_hydrolase_fold"/>
</dbReference>
<dbReference type="OrthoDB" id="9803828at2"/>
<accession>A0A7X1NPD2</accession>
<dbReference type="PANTHER" id="PTHR48081">
    <property type="entry name" value="AB HYDROLASE SUPERFAMILY PROTEIN C4A8.06C"/>
    <property type="match status" value="1"/>
</dbReference>
<dbReference type="RefSeq" id="WP_152813369.1">
    <property type="nucleotide sequence ID" value="NZ_VJXX01000001.1"/>
</dbReference>
<dbReference type="InterPro" id="IPR050300">
    <property type="entry name" value="GDXG_lipolytic_enzyme"/>
</dbReference>
<dbReference type="InterPro" id="IPR013094">
    <property type="entry name" value="AB_hydrolase_3"/>
</dbReference>
<organism evidence="3 4">
    <name type="scientific">Arthrobacter bussei</name>
    <dbReference type="NCBI Taxonomy" id="2594179"/>
    <lineage>
        <taxon>Bacteria</taxon>
        <taxon>Bacillati</taxon>
        <taxon>Actinomycetota</taxon>
        <taxon>Actinomycetes</taxon>
        <taxon>Micrococcales</taxon>
        <taxon>Micrococcaceae</taxon>
        <taxon>Arthrobacter</taxon>
    </lineage>
</organism>
<comment type="caution">
    <text evidence="3">The sequence shown here is derived from an EMBL/GenBank/DDBJ whole genome shotgun (WGS) entry which is preliminary data.</text>
</comment>
<evidence type="ECO:0000256" key="1">
    <source>
        <dbReference type="ARBA" id="ARBA00022801"/>
    </source>
</evidence>
<dbReference type="SUPFAM" id="SSF53474">
    <property type="entry name" value="alpha/beta-Hydrolases"/>
    <property type="match status" value="1"/>
</dbReference>
<dbReference type="Pfam" id="PF07859">
    <property type="entry name" value="Abhydrolase_3"/>
    <property type="match status" value="1"/>
</dbReference>